<proteinExistence type="predicted"/>
<evidence type="ECO:0000256" key="1">
    <source>
        <dbReference type="SAM" id="MobiDB-lite"/>
    </source>
</evidence>
<comment type="caution">
    <text evidence="2">The sequence shown here is derived from an EMBL/GenBank/DDBJ whole genome shotgun (WGS) entry which is preliminary data.</text>
</comment>
<gene>
    <name evidence="2" type="ORF">KIN20_035219</name>
</gene>
<sequence>MDVNCPQPLSSNDDEDLHQESDWLGTVDTNHCDSEAKAPEEMRLIIKKIQRICILRTCSKNTI</sequence>
<accession>A0AAD5WKL9</accession>
<dbReference type="EMBL" id="JAHQIW010007201">
    <property type="protein sequence ID" value="KAJ1372908.1"/>
    <property type="molecule type" value="Genomic_DNA"/>
</dbReference>
<organism evidence="2 3">
    <name type="scientific">Parelaphostrongylus tenuis</name>
    <name type="common">Meningeal worm</name>
    <dbReference type="NCBI Taxonomy" id="148309"/>
    <lineage>
        <taxon>Eukaryota</taxon>
        <taxon>Metazoa</taxon>
        <taxon>Ecdysozoa</taxon>
        <taxon>Nematoda</taxon>
        <taxon>Chromadorea</taxon>
        <taxon>Rhabditida</taxon>
        <taxon>Rhabditina</taxon>
        <taxon>Rhabditomorpha</taxon>
        <taxon>Strongyloidea</taxon>
        <taxon>Metastrongylidae</taxon>
        <taxon>Parelaphostrongylus</taxon>
    </lineage>
</organism>
<protein>
    <submittedName>
        <fullName evidence="2">Uncharacterized protein</fullName>
    </submittedName>
</protein>
<keyword evidence="3" id="KW-1185">Reference proteome</keyword>
<feature type="region of interest" description="Disordered" evidence="1">
    <location>
        <begin position="1"/>
        <end position="29"/>
    </location>
</feature>
<evidence type="ECO:0000313" key="2">
    <source>
        <dbReference type="EMBL" id="KAJ1372908.1"/>
    </source>
</evidence>
<reference evidence="2" key="1">
    <citation type="submission" date="2021-06" db="EMBL/GenBank/DDBJ databases">
        <title>Parelaphostrongylus tenuis whole genome reference sequence.</title>
        <authorList>
            <person name="Garwood T.J."/>
            <person name="Larsen P.A."/>
            <person name="Fountain-Jones N.M."/>
            <person name="Garbe J.R."/>
            <person name="Macchietto M.G."/>
            <person name="Kania S.A."/>
            <person name="Gerhold R.W."/>
            <person name="Richards J.E."/>
            <person name="Wolf T.M."/>
        </authorList>
    </citation>
    <scope>NUCLEOTIDE SEQUENCE</scope>
    <source>
        <strain evidence="2">MNPRO001-30</strain>
        <tissue evidence="2">Meninges</tissue>
    </source>
</reference>
<evidence type="ECO:0000313" key="3">
    <source>
        <dbReference type="Proteomes" id="UP001196413"/>
    </source>
</evidence>
<dbReference type="Proteomes" id="UP001196413">
    <property type="component" value="Unassembled WGS sequence"/>
</dbReference>
<name>A0AAD5WKL9_PARTN</name>
<dbReference type="AlphaFoldDB" id="A0AAD5WKL9"/>